<evidence type="ECO:0000313" key="3">
    <source>
        <dbReference type="Proteomes" id="UP001470230"/>
    </source>
</evidence>
<evidence type="ECO:0000313" key="2">
    <source>
        <dbReference type="EMBL" id="KAK8854355.1"/>
    </source>
</evidence>
<protein>
    <recommendedName>
        <fullName evidence="1">F5/8 type C domain-containing protein</fullName>
    </recommendedName>
</protein>
<sequence>MSLSIKLSTRNFAEASKITGNDEFYFIIGNDKISCHKFVAAFLSHTVSQILLSDPTVDSFQIDIGNQQNNEGKKRREEKVQAILHRLIIGEDFEIPEEEIQEFISELDKVNKNYQISDLSNSNISSLLLLNQSLKNDEINDAIYRQLFSFLISNSSQKGQTTKNPSKEEIEKKIYTIQKVEKFLNLIEDHKQPENNFIEYANKYLEQNYNEIIDEIASHFDEIDEKYFFEMNEIFLNSILSSPKLQIENEDSLMSILLNRRKYILSNKSNEINYNNFFIEKVEFEYLTENCVKRFLDEVQFDDISIDVWSQIKKRLVLPVQIQAENKQRHRNKRGPAFKYDISEPFNGILKHLTKISNGNIQTNKTVEITCSKKSCGEYEDIVDYQKEGGHLHVQENPSPRWIQIDFKKRNVQIDSYIIKSPHKSEDSHNDKYLKSWRIETSLDATNWKTVDERKNVSELNGNYCKCLFNINKLTEPFRYFRIITDQPSWKNDGDGFNIGKLELFGNIIESS</sequence>
<reference evidence="2 3" key="1">
    <citation type="submission" date="2024-04" db="EMBL/GenBank/DDBJ databases">
        <title>Tritrichomonas musculus Genome.</title>
        <authorList>
            <person name="Alves-Ferreira E."/>
            <person name="Grigg M."/>
            <person name="Lorenzi H."/>
            <person name="Galac M."/>
        </authorList>
    </citation>
    <scope>NUCLEOTIDE SEQUENCE [LARGE SCALE GENOMIC DNA]</scope>
    <source>
        <strain evidence="2 3">EAF2021</strain>
    </source>
</reference>
<keyword evidence="3" id="KW-1185">Reference proteome</keyword>
<comment type="caution">
    <text evidence="2">The sequence shown here is derived from an EMBL/GenBank/DDBJ whole genome shotgun (WGS) entry which is preliminary data.</text>
</comment>
<dbReference type="PROSITE" id="PS50022">
    <property type="entry name" value="FA58C_3"/>
    <property type="match status" value="1"/>
</dbReference>
<dbReference type="EMBL" id="JAPFFF010000021">
    <property type="protein sequence ID" value="KAK8854355.1"/>
    <property type="molecule type" value="Genomic_DNA"/>
</dbReference>
<gene>
    <name evidence="2" type="ORF">M9Y10_016915</name>
</gene>
<evidence type="ECO:0000259" key="1">
    <source>
        <dbReference type="PROSITE" id="PS50022"/>
    </source>
</evidence>
<dbReference type="Proteomes" id="UP001470230">
    <property type="component" value="Unassembled WGS sequence"/>
</dbReference>
<accession>A0ABR2HXG4</accession>
<organism evidence="2 3">
    <name type="scientific">Tritrichomonas musculus</name>
    <dbReference type="NCBI Taxonomy" id="1915356"/>
    <lineage>
        <taxon>Eukaryota</taxon>
        <taxon>Metamonada</taxon>
        <taxon>Parabasalia</taxon>
        <taxon>Tritrichomonadida</taxon>
        <taxon>Tritrichomonadidae</taxon>
        <taxon>Tritrichomonas</taxon>
    </lineage>
</organism>
<dbReference type="InterPro" id="IPR000421">
    <property type="entry name" value="FA58C"/>
</dbReference>
<dbReference type="InterPro" id="IPR008979">
    <property type="entry name" value="Galactose-bd-like_sf"/>
</dbReference>
<dbReference type="SUPFAM" id="SSF49785">
    <property type="entry name" value="Galactose-binding domain-like"/>
    <property type="match status" value="1"/>
</dbReference>
<name>A0ABR2HXG4_9EUKA</name>
<dbReference type="Pfam" id="PF00754">
    <property type="entry name" value="F5_F8_type_C"/>
    <property type="match status" value="1"/>
</dbReference>
<proteinExistence type="predicted"/>
<dbReference type="Gene3D" id="2.60.120.260">
    <property type="entry name" value="Galactose-binding domain-like"/>
    <property type="match status" value="1"/>
</dbReference>
<feature type="domain" description="F5/8 type C" evidence="1">
    <location>
        <begin position="349"/>
        <end position="507"/>
    </location>
</feature>